<keyword evidence="13" id="KW-1185">Reference proteome</keyword>
<dbReference type="Proteomes" id="UP000240621">
    <property type="component" value="Unassembled WGS sequence"/>
</dbReference>
<evidence type="ECO:0000313" key="13">
    <source>
        <dbReference type="Proteomes" id="UP000396862"/>
    </source>
</evidence>
<evidence type="ECO:0000256" key="4">
    <source>
        <dbReference type="ARBA" id="ARBA00022827"/>
    </source>
</evidence>
<comment type="caution">
    <text evidence="11">The sequence shown here is derived from an EMBL/GenBank/DDBJ whole genome shotgun (WGS) entry which is preliminary data.</text>
</comment>
<keyword evidence="7" id="KW-0411">Iron-sulfur</keyword>
<accession>A0A2P8CAX2</accession>
<keyword evidence="2" id="KW-0285">Flavoprotein</keyword>
<proteinExistence type="predicted"/>
<dbReference type="PANTHER" id="PTHR11748">
    <property type="entry name" value="D-LACTATE DEHYDROGENASE"/>
    <property type="match status" value="1"/>
</dbReference>
<dbReference type="Gene3D" id="3.30.465.10">
    <property type="match status" value="1"/>
</dbReference>
<feature type="domain" description="FAD-binding PCMH-type" evidence="9">
    <location>
        <begin position="35"/>
        <end position="276"/>
    </location>
</feature>
<dbReference type="Gene3D" id="3.30.70.2740">
    <property type="match status" value="1"/>
</dbReference>
<organism evidence="11 12">
    <name type="scientific">Prolixibacter denitrificans</name>
    <dbReference type="NCBI Taxonomy" id="1541063"/>
    <lineage>
        <taxon>Bacteria</taxon>
        <taxon>Pseudomonadati</taxon>
        <taxon>Bacteroidota</taxon>
        <taxon>Bacteroidia</taxon>
        <taxon>Marinilabiliales</taxon>
        <taxon>Prolixibacteraceae</taxon>
        <taxon>Prolixibacter</taxon>
    </lineage>
</organism>
<dbReference type="AlphaFoldDB" id="A0A2P8CAX2"/>
<keyword evidence="4" id="KW-0274">FAD</keyword>
<reference evidence="11 12" key="1">
    <citation type="submission" date="2018-03" db="EMBL/GenBank/DDBJ databases">
        <title>Genomic Encyclopedia of Archaeal and Bacterial Type Strains, Phase II (KMG-II): from individual species to whole genera.</title>
        <authorList>
            <person name="Goeker M."/>
        </authorList>
    </citation>
    <scope>NUCLEOTIDE SEQUENCE [LARGE SCALE GENOMIC DNA]</scope>
    <source>
        <strain evidence="11 12">DSM 27267</strain>
    </source>
</reference>
<evidence type="ECO:0000256" key="5">
    <source>
        <dbReference type="ARBA" id="ARBA00023002"/>
    </source>
</evidence>
<dbReference type="GO" id="GO:0046872">
    <property type="term" value="F:metal ion binding"/>
    <property type="evidence" value="ECO:0007669"/>
    <property type="project" value="UniProtKB-KW"/>
</dbReference>
<dbReference type="InterPro" id="IPR016166">
    <property type="entry name" value="FAD-bd_PCMH"/>
</dbReference>
<evidence type="ECO:0000256" key="7">
    <source>
        <dbReference type="ARBA" id="ARBA00023014"/>
    </source>
</evidence>
<dbReference type="SUPFAM" id="SSF46548">
    <property type="entry name" value="alpha-helical ferredoxin"/>
    <property type="match status" value="1"/>
</dbReference>
<dbReference type="PROSITE" id="PS51379">
    <property type="entry name" value="4FE4S_FER_2"/>
    <property type="match status" value="1"/>
</dbReference>
<dbReference type="EMBL" id="PYGC01000007">
    <property type="protein sequence ID" value="PSK82106.1"/>
    <property type="molecule type" value="Genomic_DNA"/>
</dbReference>
<dbReference type="PANTHER" id="PTHR11748:SF119">
    <property type="entry name" value="D-2-HYDROXYGLUTARATE DEHYDROGENASE"/>
    <property type="match status" value="1"/>
</dbReference>
<dbReference type="SUPFAM" id="SSF56176">
    <property type="entry name" value="FAD-binding/transporter-associated domain-like"/>
    <property type="match status" value="1"/>
</dbReference>
<dbReference type="GO" id="GO:1903457">
    <property type="term" value="P:lactate catabolic process"/>
    <property type="evidence" value="ECO:0007669"/>
    <property type="project" value="TreeGrafter"/>
</dbReference>
<evidence type="ECO:0000313" key="12">
    <source>
        <dbReference type="Proteomes" id="UP000240621"/>
    </source>
</evidence>
<dbReference type="SUPFAM" id="SSF55103">
    <property type="entry name" value="FAD-linked oxidases, C-terminal domain"/>
    <property type="match status" value="1"/>
</dbReference>
<evidence type="ECO:0000256" key="6">
    <source>
        <dbReference type="ARBA" id="ARBA00023004"/>
    </source>
</evidence>
<dbReference type="OrthoDB" id="9767256at2"/>
<dbReference type="Gene3D" id="1.10.1060.10">
    <property type="entry name" value="Alpha-helical ferredoxin"/>
    <property type="match status" value="1"/>
</dbReference>
<dbReference type="EMBL" id="BLAU01000001">
    <property type="protein sequence ID" value="GET22698.1"/>
    <property type="molecule type" value="Genomic_DNA"/>
</dbReference>
<dbReference type="GO" id="GO:0051536">
    <property type="term" value="F:iron-sulfur cluster binding"/>
    <property type="evidence" value="ECO:0007669"/>
    <property type="project" value="UniProtKB-KW"/>
</dbReference>
<dbReference type="InterPro" id="IPR016164">
    <property type="entry name" value="FAD-linked_Oxase-like_C"/>
</dbReference>
<dbReference type="InterPro" id="IPR016171">
    <property type="entry name" value="Vanillyl_alc_oxidase_C-sub2"/>
</dbReference>
<comment type="cofactor">
    <cofactor evidence="1">
        <name>FAD</name>
        <dbReference type="ChEBI" id="CHEBI:57692"/>
    </cofactor>
</comment>
<evidence type="ECO:0000313" key="11">
    <source>
        <dbReference type="EMBL" id="PSK82106.1"/>
    </source>
</evidence>
<dbReference type="InterPro" id="IPR004113">
    <property type="entry name" value="FAD-bd_oxidored_4_C"/>
</dbReference>
<name>A0A2P8CAX2_9BACT</name>
<evidence type="ECO:0000259" key="8">
    <source>
        <dbReference type="PROSITE" id="PS51379"/>
    </source>
</evidence>
<dbReference type="PROSITE" id="PS51387">
    <property type="entry name" value="FAD_PCMH"/>
    <property type="match status" value="1"/>
</dbReference>
<dbReference type="Pfam" id="PF13534">
    <property type="entry name" value="Fer4_17"/>
    <property type="match status" value="1"/>
</dbReference>
<evidence type="ECO:0000256" key="2">
    <source>
        <dbReference type="ARBA" id="ARBA00022630"/>
    </source>
</evidence>
<dbReference type="InterPro" id="IPR036318">
    <property type="entry name" value="FAD-bd_PCMH-like_sf"/>
</dbReference>
<dbReference type="GO" id="GO:0004458">
    <property type="term" value="F:D-lactate dehydrogenase (cytochrome) activity"/>
    <property type="evidence" value="ECO:0007669"/>
    <property type="project" value="TreeGrafter"/>
</dbReference>
<dbReference type="Proteomes" id="UP000396862">
    <property type="component" value="Unassembled WGS sequence"/>
</dbReference>
<dbReference type="Pfam" id="PF02913">
    <property type="entry name" value="FAD-oxidase_C"/>
    <property type="match status" value="1"/>
</dbReference>
<evidence type="ECO:0000256" key="3">
    <source>
        <dbReference type="ARBA" id="ARBA00022723"/>
    </source>
</evidence>
<dbReference type="RefSeq" id="WP_106542891.1">
    <property type="nucleotide sequence ID" value="NZ_BLAU01000001.1"/>
</dbReference>
<keyword evidence="5" id="KW-0560">Oxidoreductase</keyword>
<evidence type="ECO:0000256" key="1">
    <source>
        <dbReference type="ARBA" id="ARBA00001974"/>
    </source>
</evidence>
<dbReference type="GO" id="GO:0071949">
    <property type="term" value="F:FAD binding"/>
    <property type="evidence" value="ECO:0007669"/>
    <property type="project" value="InterPro"/>
</dbReference>
<protein>
    <submittedName>
        <fullName evidence="10 11">Oxidoreductase</fullName>
    </submittedName>
</protein>
<dbReference type="GO" id="GO:0008720">
    <property type="term" value="F:D-lactate dehydrogenase (NAD+) activity"/>
    <property type="evidence" value="ECO:0007669"/>
    <property type="project" value="TreeGrafter"/>
</dbReference>
<dbReference type="InterPro" id="IPR016169">
    <property type="entry name" value="FAD-bd_PCMH_sub2"/>
</dbReference>
<dbReference type="Gene3D" id="1.10.45.10">
    <property type="entry name" value="Vanillyl-alcohol Oxidase, Chain A, domain 4"/>
    <property type="match status" value="1"/>
</dbReference>
<dbReference type="Pfam" id="PF01565">
    <property type="entry name" value="FAD_binding_4"/>
    <property type="match status" value="1"/>
</dbReference>
<evidence type="ECO:0000313" key="10">
    <source>
        <dbReference type="EMBL" id="GET22698.1"/>
    </source>
</evidence>
<gene>
    <name evidence="11" type="ORF">CLV93_107221</name>
    <name evidence="10" type="ORF">JCM18694_29440</name>
</gene>
<sequence length="971" mass="108743">MSSTEPFESLARELEGELFTDQVHRIIYATDASSYREKPMAVTIPKNKSDISRILKYARENQLSVIPRAAGTSLAGQVVGSGIVMDISKHMDRILEFNQEEKRVRVEPGVNLAELNLYLKPYGLQFGPETSTANRCRIGGMLGNNSCGLHSLIYGSVRDHILEVEAFLADGSEVTFGPLSKEEFEAKCAGDPEQLETKIYLQLKEMLENEDTRKKIEEVYPEKSVTRRNMGYAIDILMDTDPFIGNGVPFNIAKLLAGSEGTLAFSTSIKLNLIPLPPKVKGVIAAHFSSLEDAFRGNIVALKHNPGAIEMMDDIIIECTKENIEQRKNRFFLQGEPKAVLVIEFARETKEEIEAIHKALVKDMEEAGYGYHFPLIFGDEQIQRVWNLRTAGLGLLSNIPGDRKSTTVIEDTAVSPDKLPEYMAEFQQVLDGHGLQCVFYAHIATGEIHLRPLLNLKDKNDQELYSTLAQDVAGLVKKYRGSLSGEHGDGRLRGSFIPFMFGDEIYGLFKELKKTWDPWNILNPGKITDVPPITQNLRYNLNNHYPEVETVSDFSSTKGFLRAVEKCNGSGDCRKSEVVGGTMCPTFMATRDEDKSTRGRANILREFLHHSENDKPLDHPEIYQVLDLCISCKACKAECPSNIDMAKFKAEFLQYYYDEHGAPLRSKLIAWLPRMSGLASAVAPLANWNMNMGLTKRLIGFHPKRSMPAFTSKTLKGWANKNRQPEGSKGKVYLFADEFTNYQESDIGIKTILLLTKLGYSVEIPKHRESGRTFLSKGFMRESKKIANDNVRMLKDKISEETPMIGIEPSTILTFRDEYPELVDESLRGAAVSLGENALLFEEFFVREMEKGNITAEQFTTAQRDIKLHGHCQQKAVASTTPTKQMLSLPPNYQVSEIKSGCCGMAGSFGYEKEHYELSMQIGEMVLFPEVRKSAGETIISAPGTSCRHHIKDGTGRKAIHPIEVMYDALA</sequence>
<evidence type="ECO:0000259" key="9">
    <source>
        <dbReference type="PROSITE" id="PS51387"/>
    </source>
</evidence>
<reference evidence="10 13" key="2">
    <citation type="submission" date="2019-10" db="EMBL/GenBank/DDBJ databases">
        <title>Prolixibacter strains distinguished by the presence of nitrate reductase genes were adept at nitrate-dependent anaerobic corrosion of metallic iron and carbon steel.</title>
        <authorList>
            <person name="Iino T."/>
            <person name="Shono N."/>
            <person name="Ito K."/>
            <person name="Nakamura R."/>
            <person name="Sueoka K."/>
            <person name="Harayama S."/>
            <person name="Ohkuma M."/>
        </authorList>
    </citation>
    <scope>NUCLEOTIDE SEQUENCE [LARGE SCALE GENOMIC DNA]</scope>
    <source>
        <strain evidence="10 13">MIC1-1</strain>
    </source>
</reference>
<feature type="domain" description="4Fe-4S ferredoxin-type" evidence="8">
    <location>
        <begin position="618"/>
        <end position="648"/>
    </location>
</feature>
<dbReference type="InterPro" id="IPR006094">
    <property type="entry name" value="Oxid_FAD_bind_N"/>
</dbReference>
<keyword evidence="3" id="KW-0479">Metal-binding</keyword>
<keyword evidence="6" id="KW-0408">Iron</keyword>
<dbReference type="PROSITE" id="PS00198">
    <property type="entry name" value="4FE4S_FER_1"/>
    <property type="match status" value="1"/>
</dbReference>
<dbReference type="InterPro" id="IPR017896">
    <property type="entry name" value="4Fe4S_Fe-S-bd"/>
</dbReference>
<dbReference type="InterPro" id="IPR017900">
    <property type="entry name" value="4Fe4S_Fe_S_CS"/>
</dbReference>
<dbReference type="InterPro" id="IPR009051">
    <property type="entry name" value="Helical_ferredxn"/>
</dbReference>